<sequence>MRSRNQTMANDHQKIMFSLLMWCLFISFSTITCAAAADSISVPPSQSWALPPQPCSLPPLPPPPEPEPISMPPSQLSGPIPSAHLPITFPPFLPPLPSLPLPRGIKGAYWPSWQAQSLPPSSIPTQYFTHLFYAFLLVDPTSFQLLITQSDEQWMGVFTSTLHSAKAILSIGGAGADPTIFPNMVKNSDNRAAFIQSSIYTARKYGFDGLDLDWEFPTNPEDMSNLALLYKEWRAAINHESITSGMSYKFFLPGYAPRTYPGDAIRSFVDFVGPMCFDYHGGWDPSATAAHALLYDKTSNVSTSYGISMWKNDNVPSKKIVMGMPVYGRTWQLKDPNQHGIGSPAVGTGPGGGVMIYSAILEFNSDNNATVVFDDATVSTYSYTGTNWIGYDDVTSIQHKIKYAKAQGLGGYFFWALGFDSNWDLARAGMNDFFDGTVDVDVSTISGRLVDEDNVVSKGSIDISTMSVPYTSADSVNTPEDLLFSNNMGTGA</sequence>
<feature type="signal peptide" evidence="8">
    <location>
        <begin position="1"/>
        <end position="36"/>
    </location>
</feature>
<keyword evidence="11" id="KW-1185">Reference proteome</keyword>
<proteinExistence type="inferred from homology"/>
<dbReference type="PROSITE" id="PS51910">
    <property type="entry name" value="GH18_2"/>
    <property type="match status" value="1"/>
</dbReference>
<dbReference type="GO" id="GO:0005975">
    <property type="term" value="P:carbohydrate metabolic process"/>
    <property type="evidence" value="ECO:0007669"/>
    <property type="project" value="InterPro"/>
</dbReference>
<dbReference type="GO" id="GO:0006032">
    <property type="term" value="P:chitin catabolic process"/>
    <property type="evidence" value="ECO:0007669"/>
    <property type="project" value="TreeGrafter"/>
</dbReference>
<dbReference type="InterPro" id="IPR001579">
    <property type="entry name" value="Glyco_hydro_18_chit_AS"/>
</dbReference>
<feature type="region of interest" description="Disordered" evidence="7">
    <location>
        <begin position="53"/>
        <end position="75"/>
    </location>
</feature>
<dbReference type="CDD" id="cd02879">
    <property type="entry name" value="GH18_plant_chitinase_class_V"/>
    <property type="match status" value="1"/>
</dbReference>
<keyword evidence="2 8" id="KW-0732">Signal</keyword>
<dbReference type="FunFam" id="3.10.50.10:FF:000003">
    <property type="entry name" value="Class V chitinase CHIT5b"/>
    <property type="match status" value="1"/>
</dbReference>
<dbReference type="SUPFAM" id="SSF51445">
    <property type="entry name" value="(Trans)glycosidases"/>
    <property type="match status" value="1"/>
</dbReference>
<dbReference type="AlphaFoldDB" id="A0AAV6WWY0"/>
<dbReference type="GO" id="GO:0004568">
    <property type="term" value="F:chitinase activity"/>
    <property type="evidence" value="ECO:0007669"/>
    <property type="project" value="TreeGrafter"/>
</dbReference>
<feature type="compositionally biased region" description="Pro residues" evidence="7">
    <location>
        <begin position="53"/>
        <end position="71"/>
    </location>
</feature>
<organism evidence="10 11">
    <name type="scientific">Buddleja alternifolia</name>
    <dbReference type="NCBI Taxonomy" id="168488"/>
    <lineage>
        <taxon>Eukaryota</taxon>
        <taxon>Viridiplantae</taxon>
        <taxon>Streptophyta</taxon>
        <taxon>Embryophyta</taxon>
        <taxon>Tracheophyta</taxon>
        <taxon>Spermatophyta</taxon>
        <taxon>Magnoliopsida</taxon>
        <taxon>eudicotyledons</taxon>
        <taxon>Gunneridae</taxon>
        <taxon>Pentapetalae</taxon>
        <taxon>asterids</taxon>
        <taxon>lamiids</taxon>
        <taxon>Lamiales</taxon>
        <taxon>Scrophulariaceae</taxon>
        <taxon>Buddlejeae</taxon>
        <taxon>Buddleja</taxon>
    </lineage>
</organism>
<dbReference type="InterPro" id="IPR001223">
    <property type="entry name" value="Glyco_hydro18_cat"/>
</dbReference>
<dbReference type="PANTHER" id="PTHR11177:SF368">
    <property type="entry name" value="GH18 DOMAIN-CONTAINING PROTEIN"/>
    <property type="match status" value="1"/>
</dbReference>
<reference evidence="10" key="1">
    <citation type="submission" date="2019-10" db="EMBL/GenBank/DDBJ databases">
        <authorList>
            <person name="Zhang R."/>
            <person name="Pan Y."/>
            <person name="Wang J."/>
            <person name="Ma R."/>
            <person name="Yu S."/>
        </authorList>
    </citation>
    <scope>NUCLEOTIDE SEQUENCE</scope>
    <source>
        <strain evidence="10">LA-IB0</strain>
        <tissue evidence="10">Leaf</tissue>
    </source>
</reference>
<evidence type="ECO:0000256" key="1">
    <source>
        <dbReference type="ARBA" id="ARBA00008682"/>
    </source>
</evidence>
<evidence type="ECO:0000256" key="7">
    <source>
        <dbReference type="SAM" id="MobiDB-lite"/>
    </source>
</evidence>
<comment type="similarity">
    <text evidence="1">Belongs to the glycosyl hydrolase 18 family. Chitinase class V subfamily.</text>
</comment>
<evidence type="ECO:0000259" key="9">
    <source>
        <dbReference type="PROSITE" id="PS51910"/>
    </source>
</evidence>
<keyword evidence="3 6" id="KW-0378">Hydrolase</keyword>
<evidence type="ECO:0000256" key="3">
    <source>
        <dbReference type="ARBA" id="ARBA00022801"/>
    </source>
</evidence>
<dbReference type="SMART" id="SM00636">
    <property type="entry name" value="Glyco_18"/>
    <property type="match status" value="1"/>
</dbReference>
<dbReference type="GO" id="GO:0005576">
    <property type="term" value="C:extracellular region"/>
    <property type="evidence" value="ECO:0007669"/>
    <property type="project" value="TreeGrafter"/>
</dbReference>
<comment type="caution">
    <text evidence="10">The sequence shown here is derived from an EMBL/GenBank/DDBJ whole genome shotgun (WGS) entry which is preliminary data.</text>
</comment>
<gene>
    <name evidence="10" type="ORF">BUALT_Bualt12G0085200</name>
</gene>
<dbReference type="PROSITE" id="PS01095">
    <property type="entry name" value="GH18_1"/>
    <property type="match status" value="1"/>
</dbReference>
<dbReference type="SUPFAM" id="SSF54556">
    <property type="entry name" value="Chitinase insertion domain"/>
    <property type="match status" value="1"/>
</dbReference>
<accession>A0AAV6WWY0</accession>
<evidence type="ECO:0000256" key="2">
    <source>
        <dbReference type="ARBA" id="ARBA00022729"/>
    </source>
</evidence>
<evidence type="ECO:0000313" key="11">
    <source>
        <dbReference type="Proteomes" id="UP000826271"/>
    </source>
</evidence>
<dbReference type="EMBL" id="WHWC01000012">
    <property type="protein sequence ID" value="KAG8372616.1"/>
    <property type="molecule type" value="Genomic_DNA"/>
</dbReference>
<dbReference type="InterPro" id="IPR050314">
    <property type="entry name" value="Glycosyl_Hydrlase_18"/>
</dbReference>
<keyword evidence="4" id="KW-0325">Glycoprotein</keyword>
<dbReference type="InterPro" id="IPR011583">
    <property type="entry name" value="Chitinase_II/V-like_cat"/>
</dbReference>
<evidence type="ECO:0000256" key="5">
    <source>
        <dbReference type="ARBA" id="ARBA00023295"/>
    </source>
</evidence>
<evidence type="ECO:0000256" key="6">
    <source>
        <dbReference type="RuleBase" id="RU000489"/>
    </source>
</evidence>
<evidence type="ECO:0000256" key="4">
    <source>
        <dbReference type="ARBA" id="ARBA00023180"/>
    </source>
</evidence>
<dbReference type="GO" id="GO:0008061">
    <property type="term" value="F:chitin binding"/>
    <property type="evidence" value="ECO:0007669"/>
    <property type="project" value="InterPro"/>
</dbReference>
<dbReference type="Pfam" id="PF00704">
    <property type="entry name" value="Glyco_hydro_18"/>
    <property type="match status" value="1"/>
</dbReference>
<dbReference type="Gene3D" id="3.10.50.10">
    <property type="match status" value="1"/>
</dbReference>
<protein>
    <recommendedName>
        <fullName evidence="9">GH18 domain-containing protein</fullName>
    </recommendedName>
</protein>
<evidence type="ECO:0000313" key="10">
    <source>
        <dbReference type="EMBL" id="KAG8372616.1"/>
    </source>
</evidence>
<evidence type="ECO:0000256" key="8">
    <source>
        <dbReference type="SAM" id="SignalP"/>
    </source>
</evidence>
<feature type="domain" description="GH18" evidence="9">
    <location>
        <begin position="104"/>
        <end position="436"/>
    </location>
</feature>
<dbReference type="InterPro" id="IPR017853">
    <property type="entry name" value="GH"/>
</dbReference>
<keyword evidence="5 6" id="KW-0326">Glycosidase</keyword>
<dbReference type="PANTHER" id="PTHR11177">
    <property type="entry name" value="CHITINASE"/>
    <property type="match status" value="1"/>
</dbReference>
<feature type="chain" id="PRO_5043809503" description="GH18 domain-containing protein" evidence="8">
    <location>
        <begin position="37"/>
        <end position="492"/>
    </location>
</feature>
<dbReference type="Proteomes" id="UP000826271">
    <property type="component" value="Unassembled WGS sequence"/>
</dbReference>
<dbReference type="InterPro" id="IPR029070">
    <property type="entry name" value="Chitinase_insertion_sf"/>
</dbReference>
<dbReference type="Gene3D" id="3.20.20.80">
    <property type="entry name" value="Glycosidases"/>
    <property type="match status" value="1"/>
</dbReference>
<name>A0AAV6WWY0_9LAMI</name>